<evidence type="ECO:0000259" key="10">
    <source>
        <dbReference type="Pfam" id="PF00432"/>
    </source>
</evidence>
<accession>A0A8I6RTU8</accession>
<protein>
    <recommendedName>
        <fullName evidence="9">Geranylgeranyl transferase type-2 subunit beta</fullName>
        <ecNumber evidence="9">2.5.1.60</ecNumber>
    </recommendedName>
</protein>
<comment type="cofactor">
    <cofactor evidence="9">
        <name>Zn(2+)</name>
        <dbReference type="ChEBI" id="CHEBI:29105"/>
    </cofactor>
    <text evidence="9">Binds 1 zinc ion per subunit.</text>
</comment>
<name>A0A8I6RTU8_CIMLE</name>
<dbReference type="GO" id="GO:0046872">
    <property type="term" value="F:metal ion binding"/>
    <property type="evidence" value="ECO:0007669"/>
    <property type="project" value="UniProtKB-KW"/>
</dbReference>
<dbReference type="SUPFAM" id="SSF48239">
    <property type="entry name" value="Terpenoid cyclases/Protein prenyltransferases"/>
    <property type="match status" value="1"/>
</dbReference>
<evidence type="ECO:0000256" key="7">
    <source>
        <dbReference type="ARBA" id="ARBA00022833"/>
    </source>
</evidence>
<dbReference type="InterPro" id="IPR001330">
    <property type="entry name" value="Prenyltrans"/>
</dbReference>
<dbReference type="EnsemblMetazoa" id="XM_014394452.2">
    <property type="protein sequence ID" value="XP_014249938.1"/>
    <property type="gene ID" value="LOC106666915"/>
</dbReference>
<proteinExistence type="inferred from homology"/>
<dbReference type="FunFam" id="1.50.10.20:FF:000012">
    <property type="entry name" value="Geranylgeranyl transferase type-2 subunit beta"/>
    <property type="match status" value="1"/>
</dbReference>
<reference evidence="11" key="1">
    <citation type="submission" date="2022-01" db="UniProtKB">
        <authorList>
            <consortium name="EnsemblMetazoa"/>
        </authorList>
    </citation>
    <scope>IDENTIFICATION</scope>
</reference>
<evidence type="ECO:0000256" key="9">
    <source>
        <dbReference type="RuleBase" id="RU365076"/>
    </source>
</evidence>
<comment type="function">
    <text evidence="9">Catalyzes the transfer of a geranylgeranyl moiety from geranylgeranyl diphosphate to both cysteines of proteins with the C-terminal sequence -XXCC, -XCXC and -CCXX.</text>
</comment>
<dbReference type="Proteomes" id="UP000494040">
    <property type="component" value="Unassembled WGS sequence"/>
</dbReference>
<evidence type="ECO:0000256" key="1">
    <source>
        <dbReference type="ARBA" id="ARBA00010497"/>
    </source>
</evidence>
<keyword evidence="6" id="KW-0677">Repeat</keyword>
<dbReference type="PANTHER" id="PTHR11774">
    <property type="entry name" value="GERANYLGERANYL TRANSFERASE TYPE BETA SUBUNIT"/>
    <property type="match status" value="1"/>
</dbReference>
<dbReference type="OMA" id="VKRCQCP"/>
<dbReference type="OrthoDB" id="5428259at2759"/>
<evidence type="ECO:0000256" key="6">
    <source>
        <dbReference type="ARBA" id="ARBA00022737"/>
    </source>
</evidence>
<evidence type="ECO:0000256" key="3">
    <source>
        <dbReference type="ARBA" id="ARBA00022602"/>
    </source>
</evidence>
<dbReference type="AlphaFoldDB" id="A0A8I6RTU8"/>
<dbReference type="PANTHER" id="PTHR11774:SF11">
    <property type="entry name" value="GERANYLGERANYL TRANSFERASE TYPE-2 SUBUNIT BETA"/>
    <property type="match status" value="1"/>
</dbReference>
<keyword evidence="4 9" id="KW-0808">Transferase</keyword>
<evidence type="ECO:0000313" key="12">
    <source>
        <dbReference type="Proteomes" id="UP000494040"/>
    </source>
</evidence>
<dbReference type="Gene3D" id="1.50.10.20">
    <property type="match status" value="1"/>
</dbReference>
<keyword evidence="12" id="KW-1185">Reference proteome</keyword>
<dbReference type="GO" id="GO:0072657">
    <property type="term" value="P:protein localization to membrane"/>
    <property type="evidence" value="ECO:0007669"/>
    <property type="project" value="UniProtKB-ARBA"/>
</dbReference>
<evidence type="ECO:0000256" key="5">
    <source>
        <dbReference type="ARBA" id="ARBA00022723"/>
    </source>
</evidence>
<sequence length="333" mass="37041">MANLLKDVVLSDDKPKEFLLDKHLQYVLSYGVNTDEFEYCTTEYIRMSGMYWILTTLATTNKLDSTDKRQFLDFIKQCIDKNSGGISGCVGHDPHILYTLSAVQIACILNAVDELPVDEIVKYVRSLQKPDGSFIGDKWGEVDTRFSFCAVACLSLLGRLDAINIKKAVEFVMTCQNFDGGFGSQPNSESHAGLIYCCVGFLSITGELSRIDADALAWWLCERQLPSGGLNGRPEKLPDVCYSWWVLASLTILGRQHWISKEQLKTYILASQDNETGGFSDRPGDMPDPFHTLFGVAALSLLEEPGLAPINPTFCMPQSVIDELQLSPERLTV</sequence>
<dbReference type="GO" id="GO:0004663">
    <property type="term" value="F:Rab geranylgeranyltransferase activity"/>
    <property type="evidence" value="ECO:0007669"/>
    <property type="project" value="UniProtKB-UniRule"/>
</dbReference>
<dbReference type="InterPro" id="IPR008930">
    <property type="entry name" value="Terpenoid_cyclase/PrenylTrfase"/>
</dbReference>
<keyword evidence="7 9" id="KW-0862">Zinc</keyword>
<keyword evidence="5 9" id="KW-0479">Metal-binding</keyword>
<comment type="similarity">
    <text evidence="1 9">Belongs to the protein prenyltransferase subunit beta family.</text>
</comment>
<comment type="subunit">
    <text evidence="2">Heterodimer of an alpha and a beta subunit.</text>
</comment>
<evidence type="ECO:0000313" key="11">
    <source>
        <dbReference type="EnsemblMetazoa" id="XP_014249938.1"/>
    </source>
</evidence>
<dbReference type="InterPro" id="IPR045089">
    <property type="entry name" value="PGGT1B-like"/>
</dbReference>
<evidence type="ECO:0000256" key="8">
    <source>
        <dbReference type="ARBA" id="ARBA00047658"/>
    </source>
</evidence>
<dbReference type="KEGG" id="clec:106666915"/>
<evidence type="ECO:0000256" key="2">
    <source>
        <dbReference type="ARBA" id="ARBA00011355"/>
    </source>
</evidence>
<gene>
    <name evidence="11" type="primary">106666915</name>
</gene>
<evidence type="ECO:0000256" key="4">
    <source>
        <dbReference type="ARBA" id="ARBA00022679"/>
    </source>
</evidence>
<dbReference type="CDD" id="cd02894">
    <property type="entry name" value="GGTase-II"/>
    <property type="match status" value="1"/>
</dbReference>
<keyword evidence="3 9" id="KW-0637">Prenyltransferase</keyword>
<dbReference type="InterPro" id="IPR026873">
    <property type="entry name" value="Ptb1"/>
</dbReference>
<comment type="catalytic activity">
    <reaction evidence="8 9">
        <text>geranylgeranyl diphosphate + L-cysteinyl-[protein] = S-geranylgeranyl-L-cysteinyl-[protein] + diphosphate</text>
        <dbReference type="Rhea" id="RHEA:21240"/>
        <dbReference type="Rhea" id="RHEA-COMP:10131"/>
        <dbReference type="Rhea" id="RHEA-COMP:11537"/>
        <dbReference type="ChEBI" id="CHEBI:29950"/>
        <dbReference type="ChEBI" id="CHEBI:33019"/>
        <dbReference type="ChEBI" id="CHEBI:57533"/>
        <dbReference type="ChEBI" id="CHEBI:86021"/>
        <dbReference type="EC" id="2.5.1.60"/>
    </reaction>
</comment>
<organism evidence="11 12">
    <name type="scientific">Cimex lectularius</name>
    <name type="common">Bed bug</name>
    <name type="synonym">Acanthia lectularia</name>
    <dbReference type="NCBI Taxonomy" id="79782"/>
    <lineage>
        <taxon>Eukaryota</taxon>
        <taxon>Metazoa</taxon>
        <taxon>Ecdysozoa</taxon>
        <taxon>Arthropoda</taxon>
        <taxon>Hexapoda</taxon>
        <taxon>Insecta</taxon>
        <taxon>Pterygota</taxon>
        <taxon>Neoptera</taxon>
        <taxon>Paraneoptera</taxon>
        <taxon>Hemiptera</taxon>
        <taxon>Heteroptera</taxon>
        <taxon>Panheteroptera</taxon>
        <taxon>Cimicomorpha</taxon>
        <taxon>Cimicidae</taxon>
        <taxon>Cimex</taxon>
    </lineage>
</organism>
<dbReference type="GO" id="GO:0005968">
    <property type="term" value="C:Rab-protein geranylgeranyltransferase complex"/>
    <property type="evidence" value="ECO:0007669"/>
    <property type="project" value="UniProtKB-UniRule"/>
</dbReference>
<feature type="domain" description="Prenyltransferase alpha-alpha toroid" evidence="10">
    <location>
        <begin position="19"/>
        <end position="316"/>
    </location>
</feature>
<dbReference type="EC" id="2.5.1.60" evidence="9"/>
<dbReference type="Pfam" id="PF00432">
    <property type="entry name" value="Prenyltrans"/>
    <property type="match status" value="1"/>
</dbReference>